<organism evidence="5 6">
    <name type="scientific">Pseudonocardia aurantiaca</name>
    <dbReference type="NCBI Taxonomy" id="75290"/>
    <lineage>
        <taxon>Bacteria</taxon>
        <taxon>Bacillati</taxon>
        <taxon>Actinomycetota</taxon>
        <taxon>Actinomycetes</taxon>
        <taxon>Pseudonocardiales</taxon>
        <taxon>Pseudonocardiaceae</taxon>
        <taxon>Pseudonocardia</taxon>
    </lineage>
</organism>
<evidence type="ECO:0000256" key="3">
    <source>
        <dbReference type="SAM" id="MobiDB-lite"/>
    </source>
</evidence>
<reference evidence="6" key="1">
    <citation type="journal article" date="2019" name="Int. J. Syst. Evol. Microbiol.">
        <title>The Global Catalogue of Microorganisms (GCM) 10K type strain sequencing project: providing services to taxonomists for standard genome sequencing and annotation.</title>
        <authorList>
            <consortium name="The Broad Institute Genomics Platform"/>
            <consortium name="The Broad Institute Genome Sequencing Center for Infectious Disease"/>
            <person name="Wu L."/>
            <person name="Ma J."/>
        </authorList>
    </citation>
    <scope>NUCLEOTIDE SEQUENCE [LARGE SCALE GENOMIC DNA]</scope>
    <source>
        <strain evidence="6">JCM 12165</strain>
    </source>
</reference>
<name>A0ABW4FRK3_9PSEU</name>
<keyword evidence="2" id="KW-0804">Transcription</keyword>
<evidence type="ECO:0000256" key="1">
    <source>
        <dbReference type="ARBA" id="ARBA00023015"/>
    </source>
</evidence>
<keyword evidence="1" id="KW-0805">Transcription regulation</keyword>
<evidence type="ECO:0000256" key="2">
    <source>
        <dbReference type="ARBA" id="ARBA00023163"/>
    </source>
</evidence>
<dbReference type="InterPro" id="IPR036271">
    <property type="entry name" value="Tet_transcr_reg_TetR-rel_C_sf"/>
</dbReference>
<dbReference type="Gene3D" id="1.10.357.10">
    <property type="entry name" value="Tetracycline Repressor, domain 2"/>
    <property type="match status" value="1"/>
</dbReference>
<sequence>MRAGPRWSSTAQRPRDSGAGGRRCLAHAQRLFAATNAYRTWALANRPTFLLVYGTPVPGYELPDGPIGDAAFGLAAPFLEVVFEGWSPEQIAALPLHPGAERLAEAGLDDTPLPIGALALFYELRARMHGLVMLELLGHLAPLTGYGEELFRNSMSRLADELAVLRDALPGSVSRSASRPGRTAPHPGAAAPAGCRSPSAGRS</sequence>
<evidence type="ECO:0000313" key="5">
    <source>
        <dbReference type="EMBL" id="MFD1533147.1"/>
    </source>
</evidence>
<comment type="caution">
    <text evidence="5">The sequence shown here is derived from an EMBL/GenBank/DDBJ whole genome shotgun (WGS) entry which is preliminary data.</text>
</comment>
<feature type="region of interest" description="Disordered" evidence="3">
    <location>
        <begin position="172"/>
        <end position="203"/>
    </location>
</feature>
<gene>
    <name evidence="5" type="ORF">ACFSCY_27350</name>
</gene>
<dbReference type="Proteomes" id="UP001597145">
    <property type="component" value="Unassembled WGS sequence"/>
</dbReference>
<feature type="domain" description="HTH-type transcriptional regulator MT1864/Rv1816-like C-terminal" evidence="4">
    <location>
        <begin position="31"/>
        <end position="157"/>
    </location>
</feature>
<evidence type="ECO:0000313" key="6">
    <source>
        <dbReference type="Proteomes" id="UP001597145"/>
    </source>
</evidence>
<dbReference type="EMBL" id="JBHUCP010000023">
    <property type="protein sequence ID" value="MFD1533147.1"/>
    <property type="molecule type" value="Genomic_DNA"/>
</dbReference>
<proteinExistence type="predicted"/>
<feature type="compositionally biased region" description="Low complexity" evidence="3">
    <location>
        <begin position="179"/>
        <end position="196"/>
    </location>
</feature>
<dbReference type="InterPro" id="IPR025996">
    <property type="entry name" value="MT1864/Rv1816-like_C"/>
</dbReference>
<feature type="region of interest" description="Disordered" evidence="3">
    <location>
        <begin position="1"/>
        <end position="21"/>
    </location>
</feature>
<keyword evidence="6" id="KW-1185">Reference proteome</keyword>
<dbReference type="RefSeq" id="WP_343983498.1">
    <property type="nucleotide sequence ID" value="NZ_BAAAJG010000016.1"/>
</dbReference>
<dbReference type="SUPFAM" id="SSF48498">
    <property type="entry name" value="Tetracyclin repressor-like, C-terminal domain"/>
    <property type="match status" value="1"/>
</dbReference>
<dbReference type="Pfam" id="PF13305">
    <property type="entry name" value="TetR_C_33"/>
    <property type="match status" value="1"/>
</dbReference>
<protein>
    <submittedName>
        <fullName evidence="5">TetR-like C-terminal domain-containing protein</fullName>
    </submittedName>
</protein>
<accession>A0ABW4FRK3</accession>
<evidence type="ECO:0000259" key="4">
    <source>
        <dbReference type="Pfam" id="PF13305"/>
    </source>
</evidence>